<dbReference type="InterPro" id="IPR036034">
    <property type="entry name" value="PDZ_sf"/>
</dbReference>
<name>A0A7G9L2N1_9SPHN</name>
<reference evidence="3 4" key="1">
    <citation type="submission" date="2020-08" db="EMBL/GenBank/DDBJ databases">
        <title>Sphingomonas sp. sand1-3 16S ribosomal RNA gene Genome sequencing and assembly.</title>
        <authorList>
            <person name="Kang M."/>
        </authorList>
    </citation>
    <scope>NUCLEOTIDE SEQUENCE [LARGE SCALE GENOMIC DNA]</scope>
    <source>
        <strain evidence="4">sand1-3</strain>
    </source>
</reference>
<dbReference type="KEGG" id="ssau:H8M03_00450"/>
<dbReference type="InterPro" id="IPR041489">
    <property type="entry name" value="PDZ_6"/>
</dbReference>
<feature type="chain" id="PRO_5028979034" evidence="1">
    <location>
        <begin position="19"/>
        <end position="587"/>
    </location>
</feature>
<keyword evidence="4" id="KW-1185">Reference proteome</keyword>
<dbReference type="EMBL" id="CP060697">
    <property type="protein sequence ID" value="QNM82880.1"/>
    <property type="molecule type" value="Genomic_DNA"/>
</dbReference>
<dbReference type="Gene3D" id="2.60.40.3650">
    <property type="match status" value="1"/>
</dbReference>
<evidence type="ECO:0000313" key="3">
    <source>
        <dbReference type="EMBL" id="QNM82880.1"/>
    </source>
</evidence>
<proteinExistence type="predicted"/>
<protein>
    <submittedName>
        <fullName evidence="3">M61 family metallopeptidase</fullName>
    </submittedName>
</protein>
<dbReference type="Proteomes" id="UP000515861">
    <property type="component" value="Chromosome"/>
</dbReference>
<feature type="signal peptide" evidence="1">
    <location>
        <begin position="1"/>
        <end position="18"/>
    </location>
</feature>
<gene>
    <name evidence="3" type="ORF">H8M03_00450</name>
</gene>
<sequence length="587" mass="65203">MRYSLAALLLIAGSPAAATVDYAIDLTSPEHHSSMVTATFPTTSAAFLDVRMPAWRTGRYSILNLANGVSDFVAMDGNGRPLRWQKIDKSTWRVHLDRPAAVNVRYALYGNELGYRSRHIDDSHAYLDASAVLMYAEPYRGDDVRVSLKVPSGWQSFSGMESAGPHRFVAPNWDQLVDSPIETGINTSRRFKVGAQEYELVVWGKGPYDIDKMASDLGRIAGAVPAYWPTYPFKRYVWMVHATSGAGGATEHRNSTVIQLPRAMFGDADGYRRFIATAAHEFVHTWNVKAYRNAAMVPYDYQKENYTNLLWVEEGSTEYFSWPLLLRAGLVTPAEYFDELSGLIDGNQHRPGRTVQSVAQASWDEWISPADAERSQNAWVNIYSEGQIVSWMLDLALLQQTGGRVSYRDVHRVLYERFPSDRRGFTDADMLAVLQELTGQSWVPWWARHVTAPVTADFNALLNPVGLQLTYPDGPKAWAGWSGKAAERGIALALVERDSPAWVAGLGAGDTLVAIDGKPVGKIEDLLAGRKPGDVVTVSYLRRDETMEKRVTLGTTRGAPKVVPVTAPTAAQKALFERWLLVPYPKA</sequence>
<dbReference type="InterPro" id="IPR001478">
    <property type="entry name" value="PDZ"/>
</dbReference>
<dbReference type="Pfam" id="PF17899">
    <property type="entry name" value="Peptidase_M61_N"/>
    <property type="match status" value="1"/>
</dbReference>
<dbReference type="Pfam" id="PF17820">
    <property type="entry name" value="PDZ_6"/>
    <property type="match status" value="1"/>
</dbReference>
<evidence type="ECO:0000256" key="1">
    <source>
        <dbReference type="SAM" id="SignalP"/>
    </source>
</evidence>
<dbReference type="PIRSF" id="PIRSF016493">
    <property type="entry name" value="Glycyl_aminpptds"/>
    <property type="match status" value="1"/>
</dbReference>
<dbReference type="InterPro" id="IPR027268">
    <property type="entry name" value="Peptidase_M4/M1_CTD_sf"/>
</dbReference>
<organism evidence="3 4">
    <name type="scientific">Sphingomonas sabuli</name>
    <dbReference type="NCBI Taxonomy" id="2764186"/>
    <lineage>
        <taxon>Bacteria</taxon>
        <taxon>Pseudomonadati</taxon>
        <taxon>Pseudomonadota</taxon>
        <taxon>Alphaproteobacteria</taxon>
        <taxon>Sphingomonadales</taxon>
        <taxon>Sphingomonadaceae</taxon>
        <taxon>Sphingomonas</taxon>
    </lineage>
</organism>
<feature type="domain" description="PDZ" evidence="2">
    <location>
        <begin position="463"/>
        <end position="544"/>
    </location>
</feature>
<dbReference type="Pfam" id="PF05299">
    <property type="entry name" value="Peptidase_M61"/>
    <property type="match status" value="1"/>
</dbReference>
<keyword evidence="1" id="KW-0732">Signal</keyword>
<dbReference type="SUPFAM" id="SSF55486">
    <property type="entry name" value="Metalloproteases ('zincins'), catalytic domain"/>
    <property type="match status" value="1"/>
</dbReference>
<dbReference type="AlphaFoldDB" id="A0A7G9L2N1"/>
<dbReference type="InterPro" id="IPR040756">
    <property type="entry name" value="Peptidase_M61_N"/>
</dbReference>
<dbReference type="SMART" id="SM00228">
    <property type="entry name" value="PDZ"/>
    <property type="match status" value="1"/>
</dbReference>
<dbReference type="InterPro" id="IPR024191">
    <property type="entry name" value="Peptidase_M61"/>
</dbReference>
<dbReference type="RefSeq" id="WP_187479835.1">
    <property type="nucleotide sequence ID" value="NZ_CP060697.1"/>
</dbReference>
<dbReference type="InterPro" id="IPR007963">
    <property type="entry name" value="Peptidase_M61_catalytic"/>
</dbReference>
<dbReference type="Gene3D" id="2.30.42.10">
    <property type="match status" value="1"/>
</dbReference>
<evidence type="ECO:0000313" key="4">
    <source>
        <dbReference type="Proteomes" id="UP000515861"/>
    </source>
</evidence>
<accession>A0A7G9L2N1</accession>
<evidence type="ECO:0000259" key="2">
    <source>
        <dbReference type="SMART" id="SM00228"/>
    </source>
</evidence>
<dbReference type="SUPFAM" id="SSF50156">
    <property type="entry name" value="PDZ domain-like"/>
    <property type="match status" value="1"/>
</dbReference>
<dbReference type="Gene3D" id="1.10.390.10">
    <property type="entry name" value="Neutral Protease Domain 2"/>
    <property type="match status" value="1"/>
</dbReference>